<evidence type="ECO:0000313" key="2">
    <source>
        <dbReference type="Proteomes" id="UP000198897"/>
    </source>
</evidence>
<gene>
    <name evidence="1" type="ORF">SAMN05216353_12524</name>
</gene>
<dbReference type="Proteomes" id="UP000198897">
    <property type="component" value="Unassembled WGS sequence"/>
</dbReference>
<name>A0A1I2PFS8_9BACI</name>
<keyword evidence="2" id="KW-1185">Reference proteome</keyword>
<dbReference type="EMBL" id="FOOG01000025">
    <property type="protein sequence ID" value="SFG15005.1"/>
    <property type="molecule type" value="Genomic_DNA"/>
</dbReference>
<protein>
    <submittedName>
        <fullName evidence="1">Uncharacterized protein</fullName>
    </submittedName>
</protein>
<reference evidence="2" key="1">
    <citation type="submission" date="2016-10" db="EMBL/GenBank/DDBJ databases">
        <authorList>
            <person name="Varghese N."/>
            <person name="Submissions S."/>
        </authorList>
    </citation>
    <scope>NUCLEOTIDE SEQUENCE [LARGE SCALE GENOMIC DNA]</scope>
    <source>
        <strain evidence="2">FP5</strain>
    </source>
</reference>
<dbReference type="AlphaFoldDB" id="A0A1I2PFS8"/>
<accession>A0A1I2PFS8</accession>
<evidence type="ECO:0000313" key="1">
    <source>
        <dbReference type="EMBL" id="SFG15005.1"/>
    </source>
</evidence>
<organism evidence="1 2">
    <name type="scientific">Halobacillus alkaliphilus</name>
    <dbReference type="NCBI Taxonomy" id="396056"/>
    <lineage>
        <taxon>Bacteria</taxon>
        <taxon>Bacillati</taxon>
        <taxon>Bacillota</taxon>
        <taxon>Bacilli</taxon>
        <taxon>Bacillales</taxon>
        <taxon>Bacillaceae</taxon>
        <taxon>Halobacillus</taxon>
    </lineage>
</organism>
<sequence>MVTNVESYLEVIDQTDHHVCRKCSTLMSPRRIIFISEVKIDILLECGDCGMALPLMIDKLQTP</sequence>
<proteinExistence type="predicted"/>